<evidence type="ECO:0000313" key="4">
    <source>
        <dbReference type="Proteomes" id="UP000000430"/>
    </source>
</evidence>
<dbReference type="Pfam" id="PF04954">
    <property type="entry name" value="SIP"/>
    <property type="match status" value="1"/>
</dbReference>
<dbReference type="Proteomes" id="UP000000430">
    <property type="component" value="Chromosome"/>
</dbReference>
<accession>Q6F8V9</accession>
<gene>
    <name evidence="3" type="ordered locus">ACIAD2762</name>
</gene>
<proteinExistence type="predicted"/>
<feature type="domain" description="SIP-like Rossmann fold" evidence="1">
    <location>
        <begin position="266"/>
        <end position="379"/>
    </location>
</feature>
<dbReference type="InterPro" id="IPR007037">
    <property type="entry name" value="SIP_rossman_dom"/>
</dbReference>
<reference evidence="3 4" key="1">
    <citation type="journal article" date="2004" name="Nucleic Acids Res.">
        <title>Unique features revealed by the genome sequence of Acinetobacter sp. ADP1, a versatile and naturally transformation competent bacterium.</title>
        <authorList>
            <person name="Barbe V."/>
            <person name="Vallenet D."/>
            <person name="Fonknechten N."/>
            <person name="Kreimeyer A."/>
            <person name="Oztas S."/>
            <person name="Labarre L."/>
            <person name="Cruveiller S."/>
            <person name="Robert C."/>
            <person name="Duprat S."/>
            <person name="Wincker P."/>
            <person name="Ornston L.N."/>
            <person name="Weissenbach J."/>
            <person name="Marliere P."/>
            <person name="Cohen G.N."/>
            <person name="Medigue C."/>
        </authorList>
    </citation>
    <scope>NUCLEOTIDE SEQUENCE [LARGE SCALE GENOMIC DNA]</scope>
    <source>
        <strain evidence="4">ATCC 33305 / BD413 / ADP1</strain>
    </source>
</reference>
<dbReference type="HOGENOM" id="CLU_729197_0_0_6"/>
<dbReference type="OrthoDB" id="9814826at2"/>
<dbReference type="PANTHER" id="PTHR30157">
    <property type="entry name" value="FERRIC REDUCTASE, NADPH-DEPENDENT"/>
    <property type="match status" value="1"/>
</dbReference>
<dbReference type="Gene3D" id="3.40.50.80">
    <property type="entry name" value="Nucleotide-binding domain of ferredoxin-NADP reductase (FNR) module"/>
    <property type="match status" value="1"/>
</dbReference>
<dbReference type="CDD" id="cd06193">
    <property type="entry name" value="siderophore_interacting"/>
    <property type="match status" value="1"/>
</dbReference>
<dbReference type="Gene3D" id="3.20.180.10">
    <property type="entry name" value="PNP-oxidase-like"/>
    <property type="match status" value="1"/>
</dbReference>
<dbReference type="Pfam" id="PF10615">
    <property type="entry name" value="DUF2470"/>
    <property type="match status" value="1"/>
</dbReference>
<feature type="domain" description="DUF2470" evidence="2">
    <location>
        <begin position="25"/>
        <end position="84"/>
    </location>
</feature>
<sequence>MFYLRNLGGFMKHFTTIKDQDRKLDIMDHVNQDHHKELLIIAQTYGKNNAIDDAVIVDIYEEGILLHTQDPFSVAKQDLFIQFELKGDLEEQILYLAYNSFAKQKIEFSNNAKQFFEVIEKSQVSQNITRLTIKSQIALPQYYAGYAYGFILKVLEKAPEINISSSNKSSVLKNIVDRGFLWVMKHLSAQKRQKLMENMNKDIRLYTLRQSFGHEGQDALNYGYVDIFTHGNSLGSQWVQQLNVGSLISSRTETDDKHDHLQNGAAVLIADETAYPALAGILDFWSNPHPPLVILLCANESDLDYFKNYDFPENSIIKNIVGSLENQSIEIIEILNEFEHLDNVWGALENNVAKKIRHYFRNERKLQGKNNHIKGYWRLQKAH</sequence>
<protein>
    <recommendedName>
        <fullName evidence="5">Siderophore-interacting protein</fullName>
    </recommendedName>
</protein>
<dbReference type="InterPro" id="IPR039374">
    <property type="entry name" value="SIP_fam"/>
</dbReference>
<evidence type="ECO:0008006" key="5">
    <source>
        <dbReference type="Google" id="ProtNLM"/>
    </source>
</evidence>
<dbReference type="AlphaFoldDB" id="Q6F8V9"/>
<dbReference type="PANTHER" id="PTHR30157:SF0">
    <property type="entry name" value="NADPH-DEPENDENT FERRIC-CHELATE REDUCTASE"/>
    <property type="match status" value="1"/>
</dbReference>
<dbReference type="EMBL" id="CR543861">
    <property type="protein sequence ID" value="CAG69506.1"/>
    <property type="molecule type" value="Genomic_DNA"/>
</dbReference>
<dbReference type="BioCyc" id="ASP62977:ACIAD_RS12505-MONOMER"/>
<evidence type="ECO:0000313" key="3">
    <source>
        <dbReference type="EMBL" id="CAG69506.1"/>
    </source>
</evidence>
<evidence type="ECO:0000259" key="2">
    <source>
        <dbReference type="Pfam" id="PF10615"/>
    </source>
</evidence>
<dbReference type="STRING" id="202950.GCA_001485005_02395"/>
<dbReference type="eggNOG" id="COG2375">
    <property type="taxonomic scope" value="Bacteria"/>
</dbReference>
<name>Q6F8V9_ACIAD</name>
<dbReference type="InterPro" id="IPR039261">
    <property type="entry name" value="FNR_nucleotide-bd"/>
</dbReference>
<organism evidence="3 4">
    <name type="scientific">Acinetobacter baylyi (strain ATCC 33305 / BD413 / ADP1)</name>
    <dbReference type="NCBI Taxonomy" id="62977"/>
    <lineage>
        <taxon>Bacteria</taxon>
        <taxon>Pseudomonadati</taxon>
        <taxon>Pseudomonadota</taxon>
        <taxon>Gammaproteobacteria</taxon>
        <taxon>Moraxellales</taxon>
        <taxon>Moraxellaceae</taxon>
        <taxon>Acinetobacter</taxon>
    </lineage>
</organism>
<dbReference type="InterPro" id="IPR037119">
    <property type="entry name" value="Haem_oxidase_HugZ-like_sf"/>
</dbReference>
<dbReference type="InterPro" id="IPR019595">
    <property type="entry name" value="DUF2470"/>
</dbReference>
<dbReference type="KEGG" id="aci:ACIAD2762"/>
<evidence type="ECO:0000259" key="1">
    <source>
        <dbReference type="Pfam" id="PF04954"/>
    </source>
</evidence>